<dbReference type="Pfam" id="PF00005">
    <property type="entry name" value="ABC_tran"/>
    <property type="match status" value="1"/>
</dbReference>
<name>A0A261SKC1_9BORD</name>
<dbReference type="InterPro" id="IPR003439">
    <property type="entry name" value="ABC_transporter-like_ATP-bd"/>
</dbReference>
<feature type="domain" description="ABC transporter" evidence="5">
    <location>
        <begin position="14"/>
        <end position="261"/>
    </location>
</feature>
<evidence type="ECO:0000313" key="6">
    <source>
        <dbReference type="EMBL" id="OZI37846.1"/>
    </source>
</evidence>
<evidence type="ECO:0000259" key="5">
    <source>
        <dbReference type="PROSITE" id="PS50893"/>
    </source>
</evidence>
<dbReference type="GO" id="GO:0016887">
    <property type="term" value="F:ATP hydrolysis activity"/>
    <property type="evidence" value="ECO:0007669"/>
    <property type="project" value="InterPro"/>
</dbReference>
<dbReference type="PANTHER" id="PTHR45772">
    <property type="entry name" value="CONSERVED COMPONENT OF ABC TRANSPORTER FOR NATURAL AMINO ACIDS-RELATED"/>
    <property type="match status" value="1"/>
</dbReference>
<keyword evidence="7" id="KW-1185">Reference proteome</keyword>
<evidence type="ECO:0000256" key="1">
    <source>
        <dbReference type="ARBA" id="ARBA00022448"/>
    </source>
</evidence>
<dbReference type="GO" id="GO:0005524">
    <property type="term" value="F:ATP binding"/>
    <property type="evidence" value="ECO:0007669"/>
    <property type="project" value="UniProtKB-KW"/>
</dbReference>
<dbReference type="PANTHER" id="PTHR45772:SF9">
    <property type="entry name" value="CONSERVED COMPONENT OF ABC TRANSPORTER FOR NATURAL AMINO ACIDS"/>
    <property type="match status" value="1"/>
</dbReference>
<dbReference type="InterPro" id="IPR017871">
    <property type="entry name" value="ABC_transporter-like_CS"/>
</dbReference>
<dbReference type="PROSITE" id="PS00211">
    <property type="entry name" value="ABC_TRANSPORTER_1"/>
    <property type="match status" value="1"/>
</dbReference>
<dbReference type="Proteomes" id="UP000216020">
    <property type="component" value="Unassembled WGS sequence"/>
</dbReference>
<keyword evidence="2" id="KW-0472">Membrane</keyword>
<dbReference type="AlphaFoldDB" id="A0A261SKC1"/>
<evidence type="ECO:0000256" key="2">
    <source>
        <dbReference type="ARBA" id="ARBA00022475"/>
    </source>
</evidence>
<reference evidence="7" key="1">
    <citation type="submission" date="2017-05" db="EMBL/GenBank/DDBJ databases">
        <title>Complete and WGS of Bordetella genogroups.</title>
        <authorList>
            <person name="Spilker T."/>
            <person name="Lipuma J."/>
        </authorList>
    </citation>
    <scope>NUCLEOTIDE SEQUENCE [LARGE SCALE GENOMIC DNA]</scope>
    <source>
        <strain evidence="7">AU16122</strain>
    </source>
</reference>
<dbReference type="GO" id="GO:0005886">
    <property type="term" value="C:plasma membrane"/>
    <property type="evidence" value="ECO:0007669"/>
    <property type="project" value="TreeGrafter"/>
</dbReference>
<accession>A0A261SKC1</accession>
<keyword evidence="3" id="KW-0547">Nucleotide-binding</keyword>
<evidence type="ECO:0000256" key="4">
    <source>
        <dbReference type="ARBA" id="ARBA00022840"/>
    </source>
</evidence>
<evidence type="ECO:0000256" key="3">
    <source>
        <dbReference type="ARBA" id="ARBA00022741"/>
    </source>
</evidence>
<dbReference type="EMBL" id="NEVM01000001">
    <property type="protein sequence ID" value="OZI37846.1"/>
    <property type="molecule type" value="Genomic_DNA"/>
</dbReference>
<keyword evidence="1" id="KW-0813">Transport</keyword>
<dbReference type="SUPFAM" id="SSF52540">
    <property type="entry name" value="P-loop containing nucleoside triphosphate hydrolases"/>
    <property type="match status" value="1"/>
</dbReference>
<dbReference type="OrthoDB" id="9781337at2"/>
<dbReference type="InterPro" id="IPR027417">
    <property type="entry name" value="P-loop_NTPase"/>
</dbReference>
<dbReference type="InterPro" id="IPR003593">
    <property type="entry name" value="AAA+_ATPase"/>
</dbReference>
<dbReference type="SMART" id="SM00382">
    <property type="entry name" value="AAA"/>
    <property type="match status" value="1"/>
</dbReference>
<dbReference type="RefSeq" id="WP_094851946.1">
    <property type="nucleotide sequence ID" value="NZ_NEVM01000001.1"/>
</dbReference>
<proteinExistence type="predicted"/>
<keyword evidence="4 6" id="KW-0067">ATP-binding</keyword>
<evidence type="ECO:0000313" key="7">
    <source>
        <dbReference type="Proteomes" id="UP000216020"/>
    </source>
</evidence>
<sequence>MPRQPDAAHAGALLAAANVGVRFGEFTALDGVSVAFPRGAVTGLVGPNGAGKSTLFNVLGGQASPGTGHVVFDGADITHAAPHLRASLGLTRTFQISRELGALTVLENLLLALPGQSGEGVLRALFRPARVRREEEQGIERARALLTRVDLWRLADARADTLSGGQKKLLELCRALMLRPRLILLDEPAAGVNPVRVGEVADFIRVLQAEGMSFGIVEHNMDMIAALCEPIYVLAEGRVLIKGSFDEISADAQVTQAYLGGLR</sequence>
<dbReference type="Gene3D" id="3.40.50.300">
    <property type="entry name" value="P-loop containing nucleotide triphosphate hydrolases"/>
    <property type="match status" value="1"/>
</dbReference>
<organism evidence="6 7">
    <name type="scientific">Bordetella genomosp. 10</name>
    <dbReference type="NCBI Taxonomy" id="1416804"/>
    <lineage>
        <taxon>Bacteria</taxon>
        <taxon>Pseudomonadati</taxon>
        <taxon>Pseudomonadota</taxon>
        <taxon>Betaproteobacteria</taxon>
        <taxon>Burkholderiales</taxon>
        <taxon>Alcaligenaceae</taxon>
        <taxon>Bordetella</taxon>
    </lineage>
</organism>
<keyword evidence="2" id="KW-1003">Cell membrane</keyword>
<gene>
    <name evidence="6" type="ORF">CAL29_05600</name>
</gene>
<protein>
    <submittedName>
        <fullName evidence="6">ABC transporter ATP-binding protein</fullName>
    </submittedName>
</protein>
<comment type="caution">
    <text evidence="6">The sequence shown here is derived from an EMBL/GenBank/DDBJ whole genome shotgun (WGS) entry which is preliminary data.</text>
</comment>
<dbReference type="InterPro" id="IPR051120">
    <property type="entry name" value="ABC_AA/LPS_Transport"/>
</dbReference>
<dbReference type="CDD" id="cd03219">
    <property type="entry name" value="ABC_Mj1267_LivG_branched"/>
    <property type="match status" value="1"/>
</dbReference>
<dbReference type="PROSITE" id="PS50893">
    <property type="entry name" value="ABC_TRANSPORTER_2"/>
    <property type="match status" value="1"/>
</dbReference>